<dbReference type="RefSeq" id="WP_377281162.1">
    <property type="nucleotide sequence ID" value="NZ_JBHRSI010000003.1"/>
</dbReference>
<dbReference type="EMBL" id="JBHUEY010000001">
    <property type="protein sequence ID" value="MFD1782007.1"/>
    <property type="molecule type" value="Genomic_DNA"/>
</dbReference>
<keyword evidence="4 10" id="KW-0812">Transmembrane</keyword>
<evidence type="ECO:0000256" key="7">
    <source>
        <dbReference type="ARBA" id="ARBA00023136"/>
    </source>
</evidence>
<dbReference type="InterPro" id="IPR012910">
    <property type="entry name" value="Plug_dom"/>
</dbReference>
<dbReference type="Pfam" id="PF07715">
    <property type="entry name" value="Plug"/>
    <property type="match status" value="1"/>
</dbReference>
<evidence type="ECO:0000256" key="2">
    <source>
        <dbReference type="ARBA" id="ARBA00022448"/>
    </source>
</evidence>
<dbReference type="PROSITE" id="PS52016">
    <property type="entry name" value="TONB_DEPENDENT_REC_3"/>
    <property type="match status" value="1"/>
</dbReference>
<dbReference type="PANTHER" id="PTHR30069:SF29">
    <property type="entry name" value="HEMOGLOBIN AND HEMOGLOBIN-HAPTOGLOBIN-BINDING PROTEIN 1-RELATED"/>
    <property type="match status" value="1"/>
</dbReference>
<reference evidence="15" key="1">
    <citation type="journal article" date="2019" name="Int. J. Syst. Evol. Microbiol.">
        <title>The Global Catalogue of Microorganisms (GCM) 10K type strain sequencing project: providing services to taxonomists for standard genome sequencing and annotation.</title>
        <authorList>
            <consortium name="The Broad Institute Genomics Platform"/>
            <consortium name="The Broad Institute Genome Sequencing Center for Infectious Disease"/>
            <person name="Wu L."/>
            <person name="Ma J."/>
        </authorList>
    </citation>
    <scope>NUCLEOTIDE SEQUENCE [LARGE SCALE GENOMIC DNA]</scope>
    <source>
        <strain evidence="15">DFY28</strain>
    </source>
</reference>
<evidence type="ECO:0000256" key="5">
    <source>
        <dbReference type="ARBA" id="ARBA00022729"/>
    </source>
</evidence>
<dbReference type="SUPFAM" id="SSF56935">
    <property type="entry name" value="Porins"/>
    <property type="match status" value="1"/>
</dbReference>
<dbReference type="Gene3D" id="2.170.130.10">
    <property type="entry name" value="TonB-dependent receptor, plug domain"/>
    <property type="match status" value="1"/>
</dbReference>
<dbReference type="PANTHER" id="PTHR30069">
    <property type="entry name" value="TONB-DEPENDENT OUTER MEMBRANE RECEPTOR"/>
    <property type="match status" value="1"/>
</dbReference>
<organism evidence="14 15">
    <name type="scientific">Phenylobacterium terrae</name>
    <dbReference type="NCBI Taxonomy" id="2665495"/>
    <lineage>
        <taxon>Bacteria</taxon>
        <taxon>Pseudomonadati</taxon>
        <taxon>Pseudomonadota</taxon>
        <taxon>Alphaproteobacteria</taxon>
        <taxon>Caulobacterales</taxon>
        <taxon>Caulobacteraceae</taxon>
        <taxon>Phenylobacterium</taxon>
    </lineage>
</organism>
<comment type="similarity">
    <text evidence="10 11">Belongs to the TonB-dependent receptor family.</text>
</comment>
<sequence>MPADLPPPTVEAVVVQPPRLPPLAGEAAFAVQSLDVEALRAEPRLDEALRRSPGVSLFRRTGSDAANPTIQGLSLRAIAPSGAGRALVTLDGAPQNDPFGGWVIWSSLPPESLAGVSLIRGAGAGPYGAGALTGVVALTERPTGGGLQALEAFVGERESGRLAVAGGDDHLFLAAAGSTTAGYTPVRAGAGPADAPTTLSDFSASARVQGELLGGTGALRVGLYEERRGAGLVGARSIASGASAALTLARPPGETEAGWRVQAWLRSSDLKNSSAAVADGRAFTTPANDQYATPALGWGVNAAWQGRSGPWSWEAGADARFTDGEVRERFRFMNGAFTRHRQAGGRTRVAGLYGEAAYATPDLILTGGVRVDGWASSDAVRRERDAATGQLLLDASPAGQEGTTPTARLGARWRLGGEVFLRGAAYAGFRPPTLNELHRPFRVGNDVTEANAALEPERLYGIEAGLTGEGRVRWSATLFHNRLEDPITNVTVGFGPATFPVAGFIPAGGVLRQRQNAGEIEATGVELDVAADISETLALRAALGATRARVDGGAAAPQLTGKRPAQTPELTITAGADWRPMELLHLSADLRYESARFEDDLNSRKLETAAFVDLRAAWRVSEDAEVYLAADNLFDAEVEVGETGGGIESFAAPRTVRVGFSLRR</sequence>
<keyword evidence="8 14" id="KW-0675">Receptor</keyword>
<keyword evidence="3 10" id="KW-1134">Transmembrane beta strand</keyword>
<comment type="caution">
    <text evidence="14">The sequence shown here is derived from an EMBL/GenBank/DDBJ whole genome shotgun (WGS) entry which is preliminary data.</text>
</comment>
<evidence type="ECO:0000256" key="11">
    <source>
        <dbReference type="RuleBase" id="RU003357"/>
    </source>
</evidence>
<feature type="domain" description="TonB-dependent receptor plug" evidence="13">
    <location>
        <begin position="27"/>
        <end position="135"/>
    </location>
</feature>
<gene>
    <name evidence="14" type="ORF">ACFSC0_01250</name>
</gene>
<proteinExistence type="inferred from homology"/>
<keyword evidence="5" id="KW-0732">Signal</keyword>
<keyword evidence="2 10" id="KW-0813">Transport</keyword>
<evidence type="ECO:0000259" key="13">
    <source>
        <dbReference type="Pfam" id="PF07715"/>
    </source>
</evidence>
<keyword evidence="6 11" id="KW-0798">TonB box</keyword>
<comment type="subcellular location">
    <subcellularLocation>
        <location evidence="1 10">Cell outer membrane</location>
        <topology evidence="1 10">Multi-pass membrane protein</topology>
    </subcellularLocation>
</comment>
<protein>
    <submittedName>
        <fullName evidence="14">TonB-dependent receptor</fullName>
    </submittedName>
</protein>
<evidence type="ECO:0000256" key="8">
    <source>
        <dbReference type="ARBA" id="ARBA00023170"/>
    </source>
</evidence>
<evidence type="ECO:0000256" key="4">
    <source>
        <dbReference type="ARBA" id="ARBA00022692"/>
    </source>
</evidence>
<name>A0ABW4MVK3_9CAUL</name>
<evidence type="ECO:0000256" key="3">
    <source>
        <dbReference type="ARBA" id="ARBA00022452"/>
    </source>
</evidence>
<evidence type="ECO:0000256" key="6">
    <source>
        <dbReference type="ARBA" id="ARBA00023077"/>
    </source>
</evidence>
<evidence type="ECO:0000313" key="15">
    <source>
        <dbReference type="Proteomes" id="UP001597237"/>
    </source>
</evidence>
<dbReference type="Pfam" id="PF00593">
    <property type="entry name" value="TonB_dep_Rec_b-barrel"/>
    <property type="match status" value="1"/>
</dbReference>
<feature type="domain" description="TonB-dependent receptor-like beta-barrel" evidence="12">
    <location>
        <begin position="258"/>
        <end position="633"/>
    </location>
</feature>
<evidence type="ECO:0000313" key="14">
    <source>
        <dbReference type="EMBL" id="MFD1782007.1"/>
    </source>
</evidence>
<keyword evidence="15" id="KW-1185">Reference proteome</keyword>
<evidence type="ECO:0000259" key="12">
    <source>
        <dbReference type="Pfam" id="PF00593"/>
    </source>
</evidence>
<accession>A0ABW4MVK3</accession>
<keyword evidence="7 10" id="KW-0472">Membrane</keyword>
<evidence type="ECO:0000256" key="9">
    <source>
        <dbReference type="ARBA" id="ARBA00023237"/>
    </source>
</evidence>
<dbReference type="Proteomes" id="UP001597237">
    <property type="component" value="Unassembled WGS sequence"/>
</dbReference>
<evidence type="ECO:0000256" key="10">
    <source>
        <dbReference type="PROSITE-ProRule" id="PRU01360"/>
    </source>
</evidence>
<keyword evidence="9 10" id="KW-0998">Cell outer membrane</keyword>
<dbReference type="InterPro" id="IPR036942">
    <property type="entry name" value="Beta-barrel_TonB_sf"/>
</dbReference>
<dbReference type="InterPro" id="IPR037066">
    <property type="entry name" value="Plug_dom_sf"/>
</dbReference>
<dbReference type="InterPro" id="IPR000531">
    <property type="entry name" value="Beta-barrel_TonB"/>
</dbReference>
<dbReference type="InterPro" id="IPR039426">
    <property type="entry name" value="TonB-dep_rcpt-like"/>
</dbReference>
<evidence type="ECO:0000256" key="1">
    <source>
        <dbReference type="ARBA" id="ARBA00004571"/>
    </source>
</evidence>
<dbReference type="Gene3D" id="2.40.170.20">
    <property type="entry name" value="TonB-dependent receptor, beta-barrel domain"/>
    <property type="match status" value="1"/>
</dbReference>